<dbReference type="KEGG" id="scs:Sta7437_1759"/>
<gene>
    <name evidence="1" type="ordered locus">Sta7437_1759</name>
</gene>
<dbReference type="SUPFAM" id="SSF52540">
    <property type="entry name" value="P-loop containing nucleoside triphosphate hydrolases"/>
    <property type="match status" value="1"/>
</dbReference>
<keyword evidence="1" id="KW-0132">Cell division</keyword>
<dbReference type="eggNOG" id="COG0645">
    <property type="taxonomic scope" value="Bacteria"/>
</dbReference>
<proteinExistence type="predicted"/>
<dbReference type="AlphaFoldDB" id="K9XUG9"/>
<keyword evidence="2" id="KW-1185">Reference proteome</keyword>
<dbReference type="RefSeq" id="WP_015192988.1">
    <property type="nucleotide sequence ID" value="NC_019748.1"/>
</dbReference>
<dbReference type="OrthoDB" id="531205at2"/>
<evidence type="ECO:0000313" key="2">
    <source>
        <dbReference type="Proteomes" id="UP000010473"/>
    </source>
</evidence>
<dbReference type="EMBL" id="CP003653">
    <property type="protein sequence ID" value="AFZ35317.1"/>
    <property type="molecule type" value="Genomic_DNA"/>
</dbReference>
<name>K9XUG9_STAC7</name>
<dbReference type="HOGENOM" id="CLU_105030_3_0_3"/>
<dbReference type="PATRIC" id="fig|111780.3.peg.1835"/>
<dbReference type="Gene3D" id="3.40.50.300">
    <property type="entry name" value="P-loop containing nucleotide triphosphate hydrolases"/>
    <property type="match status" value="1"/>
</dbReference>
<protein>
    <submittedName>
        <fullName evidence="1">Cell division protein ZipA</fullName>
    </submittedName>
</protein>
<dbReference type="Proteomes" id="UP000010473">
    <property type="component" value="Chromosome"/>
</dbReference>
<dbReference type="InterPro" id="IPR027417">
    <property type="entry name" value="P-loop_NTPase"/>
</dbReference>
<sequence>MRKPGTLIFFCGKMGVGKSTKAISLAKEYNAILLSEDEWLEAVYPEEIKVFDDYIKYSARLKPLLKKHVQKLLNSGLSVVMDFPGNTPNQRAWFKEIFSEYEIPHKLYYLEASDQLCLKQIEQRRKINPSRVNFDTEKVFHQVNRYFQPPTEQEGFNIQIVRRDDI</sequence>
<evidence type="ECO:0000313" key="1">
    <source>
        <dbReference type="EMBL" id="AFZ35317.1"/>
    </source>
</evidence>
<reference evidence="2" key="1">
    <citation type="journal article" date="2013" name="Proc. Natl. Acad. Sci. U.S.A.">
        <title>Improving the coverage of the cyanobacterial phylum using diversity-driven genome sequencing.</title>
        <authorList>
            <person name="Shih P.M."/>
            <person name="Wu D."/>
            <person name="Latifi A."/>
            <person name="Axen S.D."/>
            <person name="Fewer D.P."/>
            <person name="Talla E."/>
            <person name="Calteau A."/>
            <person name="Cai F."/>
            <person name="Tandeau de Marsac N."/>
            <person name="Rippka R."/>
            <person name="Herdman M."/>
            <person name="Sivonen K."/>
            <person name="Coursin T."/>
            <person name="Laurent T."/>
            <person name="Goodwin L."/>
            <person name="Nolan M."/>
            <person name="Davenport K.W."/>
            <person name="Han C.S."/>
            <person name="Rubin E.M."/>
            <person name="Eisen J.A."/>
            <person name="Woyke T."/>
            <person name="Gugger M."/>
            <person name="Kerfeld C.A."/>
        </authorList>
    </citation>
    <scope>NUCLEOTIDE SEQUENCE [LARGE SCALE GENOMIC DNA]</scope>
    <source>
        <strain evidence="2">ATCC 29371 / PCC 7437</strain>
    </source>
</reference>
<dbReference type="STRING" id="111780.Sta7437_1759"/>
<keyword evidence="1" id="KW-0131">Cell cycle</keyword>
<organism evidence="1 2">
    <name type="scientific">Stanieria cyanosphaera (strain ATCC 29371 / PCC 7437)</name>
    <dbReference type="NCBI Taxonomy" id="111780"/>
    <lineage>
        <taxon>Bacteria</taxon>
        <taxon>Bacillati</taxon>
        <taxon>Cyanobacteriota</taxon>
        <taxon>Cyanophyceae</taxon>
        <taxon>Pleurocapsales</taxon>
        <taxon>Dermocarpellaceae</taxon>
        <taxon>Stanieria</taxon>
    </lineage>
</organism>
<dbReference type="Pfam" id="PF13671">
    <property type="entry name" value="AAA_33"/>
    <property type="match status" value="1"/>
</dbReference>
<accession>K9XUG9</accession>
<dbReference type="GO" id="GO:0051301">
    <property type="term" value="P:cell division"/>
    <property type="evidence" value="ECO:0007669"/>
    <property type="project" value="UniProtKB-KW"/>
</dbReference>